<protein>
    <submittedName>
        <fullName evidence="3">Uncharacterized protein</fullName>
    </submittedName>
</protein>
<keyword evidence="2" id="KW-1133">Transmembrane helix</keyword>
<accession>A0A8S5VY04</accession>
<dbReference type="EMBL" id="BK031033">
    <property type="protein sequence ID" value="DAI59065.1"/>
    <property type="molecule type" value="Genomic_DNA"/>
</dbReference>
<keyword evidence="2" id="KW-0812">Transmembrane</keyword>
<evidence type="ECO:0000256" key="1">
    <source>
        <dbReference type="SAM" id="MobiDB-lite"/>
    </source>
</evidence>
<feature type="compositionally biased region" description="Basic and acidic residues" evidence="1">
    <location>
        <begin position="135"/>
        <end position="150"/>
    </location>
</feature>
<evidence type="ECO:0000256" key="2">
    <source>
        <dbReference type="SAM" id="Phobius"/>
    </source>
</evidence>
<feature type="transmembrane region" description="Helical" evidence="2">
    <location>
        <begin position="36"/>
        <end position="54"/>
    </location>
</feature>
<sequence length="160" mass="17888">MAGKKREIAKKVVEKTGKATSKTVETVTGSDDGKSLFFLILSLSCFYLILDVFYGDNKLLKMAQSIFGVSSVADSEERNSIWNTKDFGKYPSGSGYGGAGDGGRDYIDKFWEKWYKENKDNWDKVPDSIKKEYEEWKKSKKSNPYDKDGTDGFGGGGNTH</sequence>
<organism evidence="3">
    <name type="scientific">Tectiviridae sp</name>
    <dbReference type="NCBI Taxonomy" id="2831614"/>
    <lineage>
        <taxon>Viruses</taxon>
        <taxon>Varidnaviria</taxon>
        <taxon>Bamfordvirae</taxon>
        <taxon>Preplasmiviricota</taxon>
        <taxon>Prepoliviricotina</taxon>
        <taxon>Tectiliviricetes</taxon>
        <taxon>Kalamavirales</taxon>
        <taxon>Tectiviridae</taxon>
    </lineage>
</organism>
<evidence type="ECO:0000313" key="3">
    <source>
        <dbReference type="EMBL" id="DAI59065.1"/>
    </source>
</evidence>
<proteinExistence type="predicted"/>
<name>A0A8S5VY04_9VIRU</name>
<feature type="compositionally biased region" description="Gly residues" evidence="1">
    <location>
        <begin position="151"/>
        <end position="160"/>
    </location>
</feature>
<feature type="region of interest" description="Disordered" evidence="1">
    <location>
        <begin position="135"/>
        <end position="160"/>
    </location>
</feature>
<keyword evidence="2" id="KW-0472">Membrane</keyword>
<reference evidence="3" key="1">
    <citation type="journal article" date="2021" name="Proc. Natl. Acad. Sci. U.S.A.">
        <title>A Catalog of Tens of Thousands of Viruses from Human Metagenomes Reveals Hidden Associations with Chronic Diseases.</title>
        <authorList>
            <person name="Tisza M.J."/>
            <person name="Buck C.B."/>
        </authorList>
    </citation>
    <scope>NUCLEOTIDE SEQUENCE</scope>
    <source>
        <strain evidence="3">Ct3cV12</strain>
    </source>
</reference>